<dbReference type="EMBL" id="RKLT01000005">
    <property type="protein sequence ID" value="MBX0296122.1"/>
    <property type="molecule type" value="Genomic_DNA"/>
</dbReference>
<dbReference type="Pfam" id="PF12900">
    <property type="entry name" value="Pyridox_ox_2"/>
    <property type="match status" value="1"/>
</dbReference>
<dbReference type="InterPro" id="IPR012349">
    <property type="entry name" value="Split_barrel_FMN-bd"/>
</dbReference>
<keyword evidence="2" id="KW-1185">Reference proteome</keyword>
<evidence type="ECO:0000313" key="2">
    <source>
        <dbReference type="Proteomes" id="UP001430455"/>
    </source>
</evidence>
<dbReference type="RefSeq" id="WP_220580741.1">
    <property type="nucleotide sequence ID" value="NZ_RKLT01000005.1"/>
</dbReference>
<sequence length="155" mass="17422">MTIEGLTDFGMSEMSDEEIEGFLTSQSMGTLGLPTETEPYLVPMSYGYDGGSRLYFYFVVGNESRKAELASRAESASFLVYSAETAFNWESVRLTGTIRELPGDRRDHVEETAAPTWRPELFEAASESLGTRIYEFRIEEWTGVRHTGLPPGFYS</sequence>
<dbReference type="AlphaFoldDB" id="A0AAW4PEH6"/>
<dbReference type="Gene3D" id="2.30.110.10">
    <property type="entry name" value="Electron Transport, Fmn-binding Protein, Chain A"/>
    <property type="match status" value="1"/>
</dbReference>
<comment type="caution">
    <text evidence="1">The sequence shown here is derived from an EMBL/GenBank/DDBJ whole genome shotgun (WGS) entry which is preliminary data.</text>
</comment>
<reference evidence="1 2" key="1">
    <citation type="submission" date="2021-06" db="EMBL/GenBank/DDBJ databases">
        <title>Halomicroarcula sp. a new haloarchaeum isolated from saline soil.</title>
        <authorList>
            <person name="Duran-Viseras A."/>
            <person name="Sanchez-Porro C."/>
            <person name="Ventosa A."/>
        </authorList>
    </citation>
    <scope>NUCLEOTIDE SEQUENCE [LARGE SCALE GENOMIC DNA]</scope>
    <source>
        <strain evidence="1 2">F27</strain>
    </source>
</reference>
<organism evidence="1 2">
    <name type="scientific">Haloarcula nitratireducens</name>
    <dbReference type="NCBI Taxonomy" id="2487749"/>
    <lineage>
        <taxon>Archaea</taxon>
        <taxon>Methanobacteriati</taxon>
        <taxon>Methanobacteriota</taxon>
        <taxon>Stenosarchaea group</taxon>
        <taxon>Halobacteria</taxon>
        <taxon>Halobacteriales</taxon>
        <taxon>Haloarculaceae</taxon>
        <taxon>Haloarcula</taxon>
    </lineage>
</organism>
<dbReference type="SUPFAM" id="SSF50475">
    <property type="entry name" value="FMN-binding split barrel"/>
    <property type="match status" value="1"/>
</dbReference>
<gene>
    <name evidence="1" type="ORF">EGH23_14680</name>
</gene>
<dbReference type="InterPro" id="IPR024747">
    <property type="entry name" value="Pyridox_Oxase-rel"/>
</dbReference>
<evidence type="ECO:0000313" key="1">
    <source>
        <dbReference type="EMBL" id="MBX0296122.1"/>
    </source>
</evidence>
<protein>
    <submittedName>
        <fullName evidence="1">Pyridoxamine 5'-phosphate oxidase family protein</fullName>
    </submittedName>
</protein>
<accession>A0AAW4PEH6</accession>
<proteinExistence type="predicted"/>
<dbReference type="Proteomes" id="UP001430455">
    <property type="component" value="Unassembled WGS sequence"/>
</dbReference>
<name>A0AAW4PEH6_9EURY</name>